<protein>
    <submittedName>
        <fullName evidence="9">ABC transporter related protein</fullName>
    </submittedName>
</protein>
<dbReference type="GO" id="GO:0016020">
    <property type="term" value="C:membrane"/>
    <property type="evidence" value="ECO:0007669"/>
    <property type="project" value="UniProtKB-SubCell"/>
</dbReference>
<dbReference type="Pfam" id="PF00664">
    <property type="entry name" value="ABC_membrane"/>
    <property type="match status" value="1"/>
</dbReference>
<dbReference type="GO" id="GO:0016887">
    <property type="term" value="F:ATP hydrolysis activity"/>
    <property type="evidence" value="ECO:0007669"/>
    <property type="project" value="InterPro"/>
</dbReference>
<dbReference type="EMBL" id="CP001941">
    <property type="protein sequence ID" value="ADD09083.1"/>
    <property type="molecule type" value="Genomic_DNA"/>
</dbReference>
<keyword evidence="10" id="KW-1185">Reference proteome</keyword>
<evidence type="ECO:0000256" key="3">
    <source>
        <dbReference type="ARBA" id="ARBA00022692"/>
    </source>
</evidence>
<keyword evidence="4" id="KW-0547">Nucleotide-binding</keyword>
<dbReference type="PANTHER" id="PTHR43394">
    <property type="entry name" value="ATP-DEPENDENT PERMEASE MDL1, MITOCHONDRIAL"/>
    <property type="match status" value="1"/>
</dbReference>
<dbReference type="SMART" id="SM00382">
    <property type="entry name" value="AAA"/>
    <property type="match status" value="1"/>
</dbReference>
<dbReference type="Gene3D" id="3.40.50.300">
    <property type="entry name" value="P-loop containing nucleotide triphosphate hydrolases"/>
    <property type="match status" value="1"/>
</dbReference>
<dbReference type="PROSITE" id="PS50929">
    <property type="entry name" value="ABC_TM1F"/>
    <property type="match status" value="1"/>
</dbReference>
<keyword evidence="3 8" id="KW-0812">Transmembrane</keyword>
<evidence type="ECO:0000313" key="10">
    <source>
        <dbReference type="Proteomes" id="UP000001400"/>
    </source>
</evidence>
<evidence type="ECO:0000256" key="1">
    <source>
        <dbReference type="ARBA" id="ARBA00004141"/>
    </source>
</evidence>
<evidence type="ECO:0000256" key="7">
    <source>
        <dbReference type="ARBA" id="ARBA00023136"/>
    </source>
</evidence>
<dbReference type="HOGENOM" id="CLU_000604_84_4_2"/>
<dbReference type="InterPro" id="IPR003439">
    <property type="entry name" value="ABC_transporter-like_ATP-bd"/>
</dbReference>
<dbReference type="CDD" id="cd18545">
    <property type="entry name" value="ABC_6TM_YknV_like"/>
    <property type="match status" value="1"/>
</dbReference>
<feature type="transmembrane region" description="Helical" evidence="8">
    <location>
        <begin position="241"/>
        <end position="265"/>
    </location>
</feature>
<dbReference type="InterPro" id="IPR027417">
    <property type="entry name" value="P-loop_NTPase"/>
</dbReference>
<dbReference type="GO" id="GO:0005524">
    <property type="term" value="F:ATP binding"/>
    <property type="evidence" value="ECO:0007669"/>
    <property type="project" value="UniProtKB-KW"/>
</dbReference>
<evidence type="ECO:0000256" key="5">
    <source>
        <dbReference type="ARBA" id="ARBA00022840"/>
    </source>
</evidence>
<feature type="transmembrane region" description="Helical" evidence="8">
    <location>
        <begin position="271"/>
        <end position="288"/>
    </location>
</feature>
<accession>B5ICK4</accession>
<evidence type="ECO:0000256" key="2">
    <source>
        <dbReference type="ARBA" id="ARBA00022448"/>
    </source>
</evidence>
<dbReference type="CDD" id="cd03254">
    <property type="entry name" value="ABCC_Glucan_exporter_like"/>
    <property type="match status" value="1"/>
</dbReference>
<dbReference type="Gene3D" id="1.20.1560.10">
    <property type="entry name" value="ABC transporter type 1, transmembrane domain"/>
    <property type="match status" value="1"/>
</dbReference>
<dbReference type="GeneID" id="8828237"/>
<dbReference type="InterPro" id="IPR036640">
    <property type="entry name" value="ABC1_TM_sf"/>
</dbReference>
<sequence length="576" mass="64439">MKDKSSYSLLKRFIKEAIYEKRTLAIVTITIIGSAIANIASPYILSVAIDNYIIPGRYAQFWLIAVLYLLALVSQWLFATLQTFYTEVFGQKVLKNLRRMLHDKMLVSNLNFFKDKSTGDLVSRIINDTNVINDVLVSGLLGGLSSLLSLSGIVIAMLFLDVKLTLVTLSSVPIMVLIALYFGGRMRSAYRDTRQKIAKISSVVEESVAGIETIRSFGKEEDTEKEFSKASTETIKAYLRVAVYMGIFWPLMNIASLLSVIVVIAYGGYQAYLGAVSIGVVVAFIQYAQRFRGPINNVVSMYDSLQSALAALERTYEVLDDENVEEYEGIHIEKIKERIEFRNVWFEYEKGRPVLKDINLVIPAGSKIALVGKTGAGKTTVASLLMRFYDPTSGSLFYDEIEGREISRRSLRKRIGYVPQETYLFPGTIMENISMANPDASKEDIIKVCRELGVHDFIMKLPKGYKTTAGEAGKLLSVGEKQLISLARALLKDPDVVILDEALSSIDPKTERLVQDAMLKLMNGRTSIIIAHRLSIVKYVDNIVVIDEGKIVEKGSLDELLSKEGYFYKLYTSQHS</sequence>
<dbReference type="OrthoDB" id="121502at2157"/>
<dbReference type="PANTHER" id="PTHR43394:SF1">
    <property type="entry name" value="ATP-BINDING CASSETTE SUB-FAMILY B MEMBER 10, MITOCHONDRIAL"/>
    <property type="match status" value="1"/>
</dbReference>
<evidence type="ECO:0000313" key="9">
    <source>
        <dbReference type="EMBL" id="ADD09083.1"/>
    </source>
</evidence>
<dbReference type="PROSITE" id="PS50893">
    <property type="entry name" value="ABC_TRANSPORTER_2"/>
    <property type="match status" value="1"/>
</dbReference>
<evidence type="ECO:0000256" key="8">
    <source>
        <dbReference type="SAM" id="Phobius"/>
    </source>
</evidence>
<dbReference type="InterPro" id="IPR017871">
    <property type="entry name" value="ABC_transporter-like_CS"/>
</dbReference>
<evidence type="ECO:0000256" key="6">
    <source>
        <dbReference type="ARBA" id="ARBA00022989"/>
    </source>
</evidence>
<feature type="transmembrane region" description="Helical" evidence="8">
    <location>
        <begin position="135"/>
        <end position="160"/>
    </location>
</feature>
<dbReference type="Proteomes" id="UP000001400">
    <property type="component" value="Chromosome"/>
</dbReference>
<dbReference type="SUPFAM" id="SSF90123">
    <property type="entry name" value="ABC transporter transmembrane region"/>
    <property type="match status" value="1"/>
</dbReference>
<keyword evidence="7 8" id="KW-0472">Membrane</keyword>
<keyword evidence="5" id="KW-0067">ATP-binding</keyword>
<dbReference type="KEGG" id="abi:Aboo_1275"/>
<dbReference type="SUPFAM" id="SSF52540">
    <property type="entry name" value="P-loop containing nucleoside triphosphate hydrolases"/>
    <property type="match status" value="1"/>
</dbReference>
<name>B5ICK4_ACIB4</name>
<keyword evidence="6 8" id="KW-1133">Transmembrane helix</keyword>
<dbReference type="Pfam" id="PF00005">
    <property type="entry name" value="ABC_tran"/>
    <property type="match status" value="1"/>
</dbReference>
<reference evidence="9" key="1">
    <citation type="submission" date="2010-02" db="EMBL/GenBank/DDBJ databases">
        <title>Complete sequence of Aciduliprofundum boonei T469.</title>
        <authorList>
            <consortium name="US DOE Joint Genome Institute"/>
            <person name="Lucas S."/>
            <person name="Copeland A."/>
            <person name="Lapidus A."/>
            <person name="Cheng J.-F."/>
            <person name="Bruce D."/>
            <person name="Goodwin L."/>
            <person name="Pitluck S."/>
            <person name="Saunders E."/>
            <person name="Detter J.C."/>
            <person name="Han C."/>
            <person name="Tapia R."/>
            <person name="Land M."/>
            <person name="Hauser L."/>
            <person name="Kyrpides N."/>
            <person name="Mikhailova N."/>
            <person name="Flores G."/>
            <person name="Reysenbach A.-L."/>
            <person name="Woyke T."/>
        </authorList>
    </citation>
    <scope>NUCLEOTIDE SEQUENCE</scope>
    <source>
        <strain evidence="9">T469</strain>
    </source>
</reference>
<dbReference type="InterPro" id="IPR039421">
    <property type="entry name" value="Type_1_exporter"/>
</dbReference>
<feature type="transmembrane region" description="Helical" evidence="8">
    <location>
        <begin position="166"/>
        <end position="184"/>
    </location>
</feature>
<dbReference type="AlphaFoldDB" id="B5ICK4"/>
<evidence type="ECO:0000256" key="4">
    <source>
        <dbReference type="ARBA" id="ARBA00022741"/>
    </source>
</evidence>
<comment type="subcellular location">
    <subcellularLocation>
        <location evidence="1">Membrane</location>
        <topology evidence="1">Multi-pass membrane protein</topology>
    </subcellularLocation>
</comment>
<feature type="transmembrane region" description="Helical" evidence="8">
    <location>
        <begin position="21"/>
        <end position="41"/>
    </location>
</feature>
<dbReference type="FunFam" id="3.40.50.300:FF:000287">
    <property type="entry name" value="Multidrug ABC transporter ATP-binding protein"/>
    <property type="match status" value="1"/>
</dbReference>
<keyword evidence="2" id="KW-0813">Transport</keyword>
<dbReference type="InterPro" id="IPR011527">
    <property type="entry name" value="ABC1_TM_dom"/>
</dbReference>
<organism evidence="9 10">
    <name type="scientific">Aciduliprofundum boonei (strain DSM 19572 / T469)</name>
    <dbReference type="NCBI Taxonomy" id="439481"/>
    <lineage>
        <taxon>Archaea</taxon>
        <taxon>Methanobacteriati</taxon>
        <taxon>Thermoplasmatota</taxon>
        <taxon>DHVE2 group</taxon>
        <taxon>Candidatus Aciduliprofundum</taxon>
    </lineage>
</organism>
<dbReference type="eggNOG" id="arCOG02841">
    <property type="taxonomic scope" value="Archaea"/>
</dbReference>
<dbReference type="GO" id="GO:0015421">
    <property type="term" value="F:ABC-type oligopeptide transporter activity"/>
    <property type="evidence" value="ECO:0007669"/>
    <property type="project" value="TreeGrafter"/>
</dbReference>
<dbReference type="InterPro" id="IPR003593">
    <property type="entry name" value="AAA+_ATPase"/>
</dbReference>
<dbReference type="PROSITE" id="PS00211">
    <property type="entry name" value="ABC_TRANSPORTER_1"/>
    <property type="match status" value="1"/>
</dbReference>
<feature type="transmembrane region" description="Helical" evidence="8">
    <location>
        <begin position="61"/>
        <end position="85"/>
    </location>
</feature>
<dbReference type="STRING" id="439481.Aboo_1275"/>
<dbReference type="RefSeq" id="WP_008083911.1">
    <property type="nucleotide sequence ID" value="NC_013926.1"/>
</dbReference>
<proteinExistence type="predicted"/>
<gene>
    <name evidence="9" type="ordered locus">Aboo_1275</name>
</gene>